<keyword evidence="3" id="KW-0812">Transmembrane</keyword>
<comment type="subcellular location">
    <subcellularLocation>
        <location evidence="2">Cytoplasm</location>
    </subcellularLocation>
</comment>
<dbReference type="GO" id="GO:0004526">
    <property type="term" value="F:ribonuclease P activity"/>
    <property type="evidence" value="ECO:0007669"/>
    <property type="project" value="UniProtKB-UniRule"/>
</dbReference>
<dbReference type="SUPFAM" id="SSF160350">
    <property type="entry name" value="Rnp2-like"/>
    <property type="match status" value="1"/>
</dbReference>
<keyword evidence="2" id="KW-0540">Nuclease</keyword>
<dbReference type="InterPro" id="IPR002759">
    <property type="entry name" value="Pop5/Rpp14/Rnp2-like"/>
</dbReference>
<keyword evidence="1 2" id="KW-0819">tRNA processing</keyword>
<sequence length="140" mass="15774">MNFLYLIIFIWLAVLSILLVIVARNKAIYFKKLKTSNNLRVKRYIIIEIIGNIENLGEKILEENIRNAVKELGGKVWLEIANPRVVFIHGNFGIISSTRAGYKLVLASLPYVKSINGVEVLLAPKRTTGSLKRAKKLIGI</sequence>
<evidence type="ECO:0000313" key="5">
    <source>
        <dbReference type="EMBL" id="ALU31794.1"/>
    </source>
</evidence>
<comment type="subunit">
    <text evidence="2">Consists of a catalytic RNA component and at least 4-5 protein subunits.</text>
</comment>
<dbReference type="Pfam" id="PF01900">
    <property type="entry name" value="RNase_P_Rpp14"/>
    <property type="match status" value="1"/>
</dbReference>
<keyword evidence="3" id="KW-0472">Membrane</keyword>
<dbReference type="OMA" id="KINSHEC"/>
<evidence type="ECO:0000313" key="7">
    <source>
        <dbReference type="Proteomes" id="UP000065473"/>
    </source>
</evidence>
<name>A0A0U3HE34_9CREN</name>
<keyword evidence="2" id="KW-0963">Cytoplasm</keyword>
<dbReference type="EMBL" id="CP013694">
    <property type="protein sequence ID" value="ALU29068.1"/>
    <property type="molecule type" value="Genomic_DNA"/>
</dbReference>
<feature type="transmembrane region" description="Helical" evidence="3">
    <location>
        <begin position="6"/>
        <end position="23"/>
    </location>
</feature>
<evidence type="ECO:0000256" key="2">
    <source>
        <dbReference type="HAMAP-Rule" id="MF_00755"/>
    </source>
</evidence>
<reference evidence="6 7" key="1">
    <citation type="submission" date="2015-12" db="EMBL/GenBank/DDBJ databases">
        <title>A stable core within a dynamic pangenome in Sulfolobus acidocaldarius.</title>
        <authorList>
            <person name="Anderson R."/>
            <person name="Kouris A."/>
            <person name="Seward C."/>
            <person name="Campbell K."/>
            <person name="Whitaker R."/>
        </authorList>
    </citation>
    <scope>NUCLEOTIDE SEQUENCE [LARGE SCALE GENOMIC DNA]</scope>
    <source>
        <strain evidence="4 7">GG12-C01-09</strain>
        <strain evidence="5 6">NG05B_CO5_07</strain>
    </source>
</reference>
<keyword evidence="3" id="KW-1133">Transmembrane helix</keyword>
<keyword evidence="2" id="KW-0378">Hydrolase</keyword>
<evidence type="ECO:0000256" key="1">
    <source>
        <dbReference type="ARBA" id="ARBA00022694"/>
    </source>
</evidence>
<protein>
    <recommendedName>
        <fullName evidence="2">Ribonuclease P protein component 2</fullName>
        <shortName evidence="2">RNase P component 2</shortName>
        <ecNumber evidence="2">3.1.26.5</ecNumber>
    </recommendedName>
    <alternativeName>
        <fullName evidence="2">Pop5</fullName>
    </alternativeName>
</protein>
<dbReference type="Gene3D" id="3.30.70.3250">
    <property type="entry name" value="Ribonuclease P, Pop5 subunit"/>
    <property type="match status" value="1"/>
</dbReference>
<dbReference type="HAMAP" id="MF_00755">
    <property type="entry name" value="RNase_P_2"/>
    <property type="match status" value="1"/>
</dbReference>
<comment type="catalytic activity">
    <reaction evidence="2">
        <text>Endonucleolytic cleavage of RNA, removing 5'-extranucleotides from tRNA precursor.</text>
        <dbReference type="EC" id="3.1.26.5"/>
    </reaction>
</comment>
<keyword evidence="2" id="KW-0255">Endonuclease</keyword>
<dbReference type="AlphaFoldDB" id="A0A0U3HE34"/>
<dbReference type="OrthoDB" id="34695at2157"/>
<dbReference type="GO" id="GO:0005737">
    <property type="term" value="C:cytoplasm"/>
    <property type="evidence" value="ECO:0007669"/>
    <property type="project" value="UniProtKB-SubCell"/>
</dbReference>
<evidence type="ECO:0000256" key="3">
    <source>
        <dbReference type="SAM" id="Phobius"/>
    </source>
</evidence>
<evidence type="ECO:0000313" key="4">
    <source>
        <dbReference type="EMBL" id="ALU29068.1"/>
    </source>
</evidence>
<dbReference type="Proteomes" id="UP000065473">
    <property type="component" value="Chromosome"/>
</dbReference>
<dbReference type="GO" id="GO:0030677">
    <property type="term" value="C:ribonuclease P complex"/>
    <property type="evidence" value="ECO:0007669"/>
    <property type="project" value="UniProtKB-UniRule"/>
</dbReference>
<dbReference type="STRING" id="1435377.SUSAZ_02790"/>
<dbReference type="InterPro" id="IPR038085">
    <property type="entry name" value="Rnp2-like_sf"/>
</dbReference>
<dbReference type="GO" id="GO:0001682">
    <property type="term" value="P:tRNA 5'-leader removal"/>
    <property type="evidence" value="ECO:0007669"/>
    <property type="project" value="UniProtKB-UniRule"/>
</dbReference>
<accession>A0A0U3HE34</accession>
<dbReference type="EMBL" id="CP013695">
    <property type="protein sequence ID" value="ALU31794.1"/>
    <property type="molecule type" value="Genomic_DNA"/>
</dbReference>
<evidence type="ECO:0000313" key="6">
    <source>
        <dbReference type="Proteomes" id="UP000060043"/>
    </source>
</evidence>
<dbReference type="PaxDb" id="1435377-SUSAZ_02790"/>
<comment type="function">
    <text evidence="2">Part of ribonuclease P, a protein complex that generates mature tRNA molecules by cleaving their 5'-ends.</text>
</comment>
<dbReference type="Proteomes" id="UP000060043">
    <property type="component" value="Chromosome"/>
</dbReference>
<gene>
    <name evidence="2" type="primary">rnp2</name>
    <name evidence="4" type="ORF">ATY89_03325</name>
    <name evidence="5" type="ORF">ATZ20_06350</name>
</gene>
<proteinExistence type="inferred from homology"/>
<organism evidence="4 7">
    <name type="scientific">Sulfolobus acidocaldarius</name>
    <dbReference type="NCBI Taxonomy" id="2285"/>
    <lineage>
        <taxon>Archaea</taxon>
        <taxon>Thermoproteota</taxon>
        <taxon>Thermoprotei</taxon>
        <taxon>Sulfolobales</taxon>
        <taxon>Sulfolobaceae</taxon>
        <taxon>Sulfolobus</taxon>
    </lineage>
</organism>
<dbReference type="GeneID" id="14551135"/>
<comment type="similarity">
    <text evidence="2">Belongs to the eukaryotic/archaeal RNase P protein component 2 family.</text>
</comment>
<dbReference type="RefSeq" id="WP_011277508.1">
    <property type="nucleotide sequence ID" value="NZ_BHWZ01000001.1"/>
</dbReference>
<dbReference type="EC" id="3.1.26.5" evidence="2"/>